<feature type="non-terminal residue" evidence="1">
    <location>
        <position position="61"/>
    </location>
</feature>
<gene>
    <name evidence="1" type="ORF">L915_09241</name>
    <name evidence="2" type="ORF">L916_09154</name>
</gene>
<evidence type="ECO:0000313" key="1">
    <source>
        <dbReference type="EMBL" id="ETK86114.1"/>
    </source>
</evidence>
<dbReference type="EMBL" id="KI673087">
    <property type="protein sequence ID" value="ETL39537.1"/>
    <property type="molecule type" value="Genomic_DNA"/>
</dbReference>
<organism evidence="1">
    <name type="scientific">Phytophthora nicotianae</name>
    <name type="common">Potato buckeye rot agent</name>
    <name type="synonym">Phytophthora parasitica</name>
    <dbReference type="NCBI Taxonomy" id="4792"/>
    <lineage>
        <taxon>Eukaryota</taxon>
        <taxon>Sar</taxon>
        <taxon>Stramenopiles</taxon>
        <taxon>Oomycota</taxon>
        <taxon>Peronosporomycetes</taxon>
        <taxon>Peronosporales</taxon>
        <taxon>Peronosporaceae</taxon>
        <taxon>Phytophthora</taxon>
    </lineage>
</organism>
<dbReference type="EMBL" id="KI686449">
    <property type="protein sequence ID" value="ETK86114.1"/>
    <property type="molecule type" value="Genomic_DNA"/>
</dbReference>
<evidence type="ECO:0000313" key="2">
    <source>
        <dbReference type="EMBL" id="ETL39537.1"/>
    </source>
</evidence>
<name>W2GTC3_PHYNI</name>
<reference evidence="2 3" key="2">
    <citation type="submission" date="2013-11" db="EMBL/GenBank/DDBJ databases">
        <title>The Genome Sequence of Phytophthora parasitica CJ05E6.</title>
        <authorList>
            <consortium name="The Broad Institute Genomics Platform"/>
            <person name="Russ C."/>
            <person name="Tyler B."/>
            <person name="Panabieres F."/>
            <person name="Shan W."/>
            <person name="Tripathy S."/>
            <person name="Grunwald N."/>
            <person name="Machado M."/>
            <person name="Johnson C.S."/>
            <person name="Arredondo F."/>
            <person name="Hong C."/>
            <person name="Coffey M."/>
            <person name="Young S.K."/>
            <person name="Zeng Q."/>
            <person name="Gargeya S."/>
            <person name="Fitzgerald M."/>
            <person name="Abouelleil A."/>
            <person name="Alvarado L."/>
            <person name="Chapman S.B."/>
            <person name="Gainer-Dewar J."/>
            <person name="Goldberg J."/>
            <person name="Griggs A."/>
            <person name="Gujja S."/>
            <person name="Hansen M."/>
            <person name="Howarth C."/>
            <person name="Imamovic A."/>
            <person name="Ireland A."/>
            <person name="Larimer J."/>
            <person name="McCowan C."/>
            <person name="Murphy C."/>
            <person name="Pearson M."/>
            <person name="Poon T.W."/>
            <person name="Priest M."/>
            <person name="Roberts A."/>
            <person name="Saif S."/>
            <person name="Shea T."/>
            <person name="Sykes S."/>
            <person name="Wortman J."/>
            <person name="Nusbaum C."/>
            <person name="Birren B."/>
        </authorList>
    </citation>
    <scope>NUCLEOTIDE SEQUENCE [LARGE SCALE GENOMIC DNA]</scope>
    <source>
        <strain evidence="2 3">CJ05E6</strain>
    </source>
</reference>
<reference evidence="1" key="1">
    <citation type="submission" date="2013-11" db="EMBL/GenBank/DDBJ databases">
        <title>The Genome Sequence of Phytophthora parasitica CJ02B3.</title>
        <authorList>
            <consortium name="The Broad Institute Genomics Platform"/>
            <person name="Russ C."/>
            <person name="Tyler B."/>
            <person name="Panabieres F."/>
            <person name="Shan W."/>
            <person name="Tripathy S."/>
            <person name="Grunwald N."/>
            <person name="Machado M."/>
            <person name="Johnson C.S."/>
            <person name="Arredondo F."/>
            <person name="Hong C."/>
            <person name="Coffey M."/>
            <person name="Young S.K."/>
            <person name="Zeng Q."/>
            <person name="Gargeya S."/>
            <person name="Fitzgerald M."/>
            <person name="Abouelleil A."/>
            <person name="Alvarado L."/>
            <person name="Chapman S.B."/>
            <person name="Gainer-Dewar J."/>
            <person name="Goldberg J."/>
            <person name="Griggs A."/>
            <person name="Gujja S."/>
            <person name="Hansen M."/>
            <person name="Howarth C."/>
            <person name="Imamovic A."/>
            <person name="Ireland A."/>
            <person name="Larimer J."/>
            <person name="McCowan C."/>
            <person name="Murphy C."/>
            <person name="Pearson M."/>
            <person name="Poon T.W."/>
            <person name="Priest M."/>
            <person name="Roberts A."/>
            <person name="Saif S."/>
            <person name="Shea T."/>
            <person name="Sykes S."/>
            <person name="Wortman J."/>
            <person name="Nusbaum C."/>
            <person name="Birren B."/>
        </authorList>
    </citation>
    <scope>NUCLEOTIDE SEQUENCE [LARGE SCALE GENOMIC DNA]</scope>
    <source>
        <strain evidence="1">CJ02B3</strain>
    </source>
</reference>
<protein>
    <submittedName>
        <fullName evidence="1">Uncharacterized protein</fullName>
    </submittedName>
</protein>
<dbReference type="Proteomes" id="UP000053236">
    <property type="component" value="Unassembled WGS sequence"/>
</dbReference>
<dbReference type="Proteomes" id="UP000053864">
    <property type="component" value="Unassembled WGS sequence"/>
</dbReference>
<proteinExistence type="predicted"/>
<accession>W2GTC3</accession>
<evidence type="ECO:0000313" key="3">
    <source>
        <dbReference type="Proteomes" id="UP000053864"/>
    </source>
</evidence>
<dbReference type="AlphaFoldDB" id="W2GTC3"/>
<sequence>MEMAELCERTGRDWYGYCRETCSKDLLKVLGQTKWHRGVYHAEMHDAAVCLQASQRSVQVE</sequence>